<dbReference type="Gene3D" id="1.10.10.800">
    <property type="match status" value="1"/>
</dbReference>
<dbReference type="EMBL" id="PXYK01000017">
    <property type="protein sequence ID" value="PSJ57485.1"/>
    <property type="molecule type" value="Genomic_DNA"/>
</dbReference>
<dbReference type="InterPro" id="IPR019546">
    <property type="entry name" value="TAT_signal_bac_arc"/>
</dbReference>
<organism evidence="2 3">
    <name type="scientific">Kumtagia ephedrae</name>
    <dbReference type="NCBI Taxonomy" id="2116701"/>
    <lineage>
        <taxon>Bacteria</taxon>
        <taxon>Pseudomonadati</taxon>
        <taxon>Pseudomonadota</taxon>
        <taxon>Alphaproteobacteria</taxon>
        <taxon>Hyphomicrobiales</taxon>
        <taxon>Phyllobacteriaceae</taxon>
        <taxon>Kumtagia</taxon>
    </lineage>
</organism>
<keyword evidence="3" id="KW-1185">Reference proteome</keyword>
<dbReference type="GO" id="GO:0016787">
    <property type="term" value="F:hydrolase activity"/>
    <property type="evidence" value="ECO:0007669"/>
    <property type="project" value="InterPro"/>
</dbReference>
<dbReference type="NCBIfam" id="TIGR01409">
    <property type="entry name" value="TAT_signal_seq"/>
    <property type="match status" value="1"/>
</dbReference>
<dbReference type="Pfam" id="PF01738">
    <property type="entry name" value="DLH"/>
    <property type="match status" value="1"/>
</dbReference>
<evidence type="ECO:0000259" key="1">
    <source>
        <dbReference type="Pfam" id="PF01738"/>
    </source>
</evidence>
<dbReference type="AlphaFoldDB" id="A0A2P7S4U8"/>
<dbReference type="InterPro" id="IPR006311">
    <property type="entry name" value="TAT_signal"/>
</dbReference>
<comment type="caution">
    <text evidence="2">The sequence shown here is derived from an EMBL/GenBank/DDBJ whole genome shotgun (WGS) entry which is preliminary data.</text>
</comment>
<dbReference type="PROSITE" id="PS51318">
    <property type="entry name" value="TAT"/>
    <property type="match status" value="1"/>
</dbReference>
<reference evidence="2 3" key="1">
    <citation type="submission" date="2018-03" db="EMBL/GenBank/DDBJ databases">
        <title>The draft genome of Mesorhizobium sp. 6GN-30.</title>
        <authorList>
            <person name="Liu L."/>
            <person name="Li L."/>
            <person name="Wang T."/>
            <person name="Zhang X."/>
            <person name="Liang L."/>
        </authorList>
    </citation>
    <scope>NUCLEOTIDE SEQUENCE [LARGE SCALE GENOMIC DNA]</scope>
    <source>
        <strain evidence="2 3">6GN30</strain>
    </source>
</reference>
<dbReference type="InterPro" id="IPR051411">
    <property type="entry name" value="Polyketide_trans_af380"/>
</dbReference>
<dbReference type="PANTHER" id="PTHR47751:SF1">
    <property type="entry name" value="SUPERFAMILY HYDROLASE, PUTATIVE (AFU_ORTHOLOGUE AFUA_2G16580)-RELATED"/>
    <property type="match status" value="1"/>
</dbReference>
<dbReference type="OrthoDB" id="9805123at2"/>
<dbReference type="Proteomes" id="UP000241229">
    <property type="component" value="Unassembled WGS sequence"/>
</dbReference>
<name>A0A2P7S4U8_9HYPH</name>
<gene>
    <name evidence="2" type="ORF">C7I84_17725</name>
</gene>
<dbReference type="InterPro" id="IPR029058">
    <property type="entry name" value="AB_hydrolase_fold"/>
</dbReference>
<dbReference type="RefSeq" id="WP_106773549.1">
    <property type="nucleotide sequence ID" value="NZ_PXYK01000017.1"/>
</dbReference>
<proteinExistence type="predicted"/>
<feature type="domain" description="Dienelactone hydrolase" evidence="1">
    <location>
        <begin position="91"/>
        <end position="199"/>
    </location>
</feature>
<protein>
    <recommendedName>
        <fullName evidence="1">Dienelactone hydrolase domain-containing protein</fullName>
    </recommendedName>
</protein>
<evidence type="ECO:0000313" key="3">
    <source>
        <dbReference type="Proteomes" id="UP000241229"/>
    </source>
</evidence>
<accession>A0A2P7S4U8</accession>
<dbReference type="InterPro" id="IPR002925">
    <property type="entry name" value="Dienelactn_hydro"/>
</dbReference>
<evidence type="ECO:0000313" key="2">
    <source>
        <dbReference type="EMBL" id="PSJ57485.1"/>
    </source>
</evidence>
<sequence>MTQRNDVERSSASVLAVDADRRNLLKATAAGVAALGFTSMFNLSHAEAQDMSNGADNFYKSDKATLEKVTFKTAYNTDVIGNQHVAKNLDRNAKHPAIIVSHPMGAVKEQSANLYAAKMAEQGFVTIAIDLPFWGESDGQPRQAVSPDFYAEAYSAAADYLGTLPYVDPERIGVIGICGSGAFALSAVKIDPRLKAAATVSMYDHGTLYRKGLGGKQTREEYHAFLAGAAKQRVAESKGAAIAYTAGAPIALTGNAIGDEFYDFYRTPRGEVTPAYASPKTSTMPTVATNVKFANFYPLEDLDTVSPRPLLFIAGDQAHSREFSELAFAKAVEPKELHWVRGAGHVDLYDRVNLIPFDKLKAFFDLHLSA</sequence>
<dbReference type="Gene3D" id="3.40.50.1820">
    <property type="entry name" value="alpha/beta hydrolase"/>
    <property type="match status" value="1"/>
</dbReference>
<dbReference type="PANTHER" id="PTHR47751">
    <property type="entry name" value="SUPERFAMILY HYDROLASE, PUTATIVE (AFU_ORTHOLOGUE AFUA_2G16580)-RELATED"/>
    <property type="match status" value="1"/>
</dbReference>
<dbReference type="SUPFAM" id="SSF53474">
    <property type="entry name" value="alpha/beta-Hydrolases"/>
    <property type="match status" value="1"/>
</dbReference>